<gene>
    <name evidence="8" type="ORF">GCM10009751_39510</name>
</gene>
<dbReference type="InterPro" id="IPR057342">
    <property type="entry name" value="DEXDc_RapA"/>
</dbReference>
<dbReference type="InterPro" id="IPR038718">
    <property type="entry name" value="SNF2-like_sf"/>
</dbReference>
<dbReference type="Pfam" id="PF13020">
    <property type="entry name" value="NOV_C"/>
    <property type="match status" value="1"/>
</dbReference>
<dbReference type="Proteomes" id="UP001501094">
    <property type="component" value="Unassembled WGS sequence"/>
</dbReference>
<dbReference type="PANTHER" id="PTHR45766:SF6">
    <property type="entry name" value="SWI_SNF-RELATED MATRIX-ASSOCIATED ACTIN-DEPENDENT REGULATOR OF CHROMATIN SUBFAMILY A-LIKE PROTEIN 1"/>
    <property type="match status" value="1"/>
</dbReference>
<evidence type="ECO:0000256" key="4">
    <source>
        <dbReference type="ARBA" id="ARBA00022840"/>
    </source>
</evidence>
<evidence type="ECO:0000259" key="7">
    <source>
        <dbReference type="PROSITE" id="PS51194"/>
    </source>
</evidence>
<dbReference type="CDD" id="cd18793">
    <property type="entry name" value="SF2_C_SNF"/>
    <property type="match status" value="1"/>
</dbReference>
<keyword evidence="2" id="KW-0378">Hydrolase</keyword>
<keyword evidence="5" id="KW-0175">Coiled coil</keyword>
<dbReference type="RefSeq" id="WP_344106425.1">
    <property type="nucleotide sequence ID" value="NZ_BAAANL010000012.1"/>
</dbReference>
<dbReference type="Gene3D" id="3.40.50.300">
    <property type="entry name" value="P-loop containing nucleotide triphosphate hydrolases"/>
    <property type="match status" value="1"/>
</dbReference>
<keyword evidence="4" id="KW-0067">ATP-binding</keyword>
<dbReference type="InterPro" id="IPR014001">
    <property type="entry name" value="Helicase_ATP-bd"/>
</dbReference>
<evidence type="ECO:0000256" key="3">
    <source>
        <dbReference type="ARBA" id="ARBA00022806"/>
    </source>
</evidence>
<dbReference type="InterPro" id="IPR000330">
    <property type="entry name" value="SNF2_N"/>
</dbReference>
<keyword evidence="3 8" id="KW-0347">Helicase</keyword>
<evidence type="ECO:0000313" key="8">
    <source>
        <dbReference type="EMBL" id="GAA1875908.1"/>
    </source>
</evidence>
<sequence length="1166" mass="130483">MQDADVLTLQALRPGMRVHGIAETPVTIRAVEPIGSSAARVTYLDGDGLLAEEVLRPDDTRHLRAAGPAGRPFDADPEDWRLAAEALRIKYAAQHDPMLAVSTSDLDPLPHQLYAVYDALIPRTPLRFLLADDPGAGKTVMAGLYIKELLLRGALDRCLVVAPGSLVDQWQDELSEKFGLTFDVLTKDSIDAVREPGDVFVRHPRLIARMDQLARHDGLMDALRRTDFDLVVVDEAHRMSATWSGEEVKRTKRYRLGERLGEVARHLLLMTATPHSGKGDDFHLFLALLDPDRFEGRSRGRQTAHPGDLMRRMLKEHLLTMEGKPLFPERHASTVPYDLSAGEYDLYKAVTHYVRNEMGRADRLTNDKKRRNTVGFALQVLQRRLASSPEAILRSLERRRDRLRKRITDMEGFGPAAVVVPQDVDRTWDDDDIDSRLADMDAAETESIESAVLDAATAAQTVAELREEIAVLETLVGRAMQVRRSGADRKWTELGRILTDQKVTAASDGTVRKIIVFTEHRDTLNYLHQRIGDLLGDPDAVVTIHGAVSRVERRARTERFTQDRHVRVLVATDAAGEGLNLQRAHLMVNYDLPWNPNKIEQRFGRVHRIGQTETCHLWNLVAKGTREGDVLGRLLVKIEQQRQDYGGQVFDVLGEAFENRPLRDLLVEAIRYGDDPQVRARNEEVIDAAVAEGIPRLLEERALNVDVVTSADAQALAVQMERARARRLQPLYIRAFFNAAFRRLGGRIVARQAGRHEIKRVPASLRERTRRTSRSVPLPHYERVCFEQAHIRQEGQPAAELLAPGHPLLDAVVDATIDELGHVLERGAVLYDEGSDATEPRLLVATTEQIDNGHGAVVSRRFAYTELDRHGATTSDNSAPYLNYGGLPAGSTDAVTAAVQQEWLATGAEDVAVAWSTEHTLQEHEREVRASVTSQVDKTRGAVEARLASEINYWDRRTEELRQREADGKRNKIRPETAYSHARKLEDRRALRLRELELDARLRVKPPQVRGVALVIPAGMVTDTIDGSGGRHRTGAVDTEWVERRAVDAVLAAERALGAVPEEKARNHPGWDIRSVRQDGSVAHIEVKGRIAGSDDFTVTKTEVNQAKNLGDSHRLALVSVSPGPASEDEVRYVLHAFDDTDTDDFTTKKYVKDWKKLWKRGTAPL</sequence>
<dbReference type="Gene3D" id="3.40.50.10810">
    <property type="entry name" value="Tandem AAA-ATPase domain"/>
    <property type="match status" value="1"/>
</dbReference>
<organism evidence="8 9">
    <name type="scientific">Myceligenerans crystallogenes</name>
    <dbReference type="NCBI Taxonomy" id="316335"/>
    <lineage>
        <taxon>Bacteria</taxon>
        <taxon>Bacillati</taxon>
        <taxon>Actinomycetota</taxon>
        <taxon>Actinomycetes</taxon>
        <taxon>Micrococcales</taxon>
        <taxon>Promicromonosporaceae</taxon>
        <taxon>Myceligenerans</taxon>
    </lineage>
</organism>
<dbReference type="SUPFAM" id="SSF52540">
    <property type="entry name" value="P-loop containing nucleoside triphosphate hydrolases"/>
    <property type="match status" value="2"/>
</dbReference>
<keyword evidence="1" id="KW-0547">Nucleotide-binding</keyword>
<dbReference type="CDD" id="cd18011">
    <property type="entry name" value="DEXDc_RapA"/>
    <property type="match status" value="1"/>
</dbReference>
<dbReference type="GO" id="GO:0004386">
    <property type="term" value="F:helicase activity"/>
    <property type="evidence" value="ECO:0007669"/>
    <property type="project" value="UniProtKB-KW"/>
</dbReference>
<dbReference type="PANTHER" id="PTHR45766">
    <property type="entry name" value="DNA ANNEALING HELICASE AND ENDONUCLEASE ZRANB3 FAMILY MEMBER"/>
    <property type="match status" value="1"/>
</dbReference>
<evidence type="ECO:0000256" key="1">
    <source>
        <dbReference type="ARBA" id="ARBA00022741"/>
    </source>
</evidence>
<feature type="domain" description="Helicase ATP-binding" evidence="6">
    <location>
        <begin position="119"/>
        <end position="292"/>
    </location>
</feature>
<reference evidence="8 9" key="1">
    <citation type="journal article" date="2019" name="Int. J. Syst. Evol. Microbiol.">
        <title>The Global Catalogue of Microorganisms (GCM) 10K type strain sequencing project: providing services to taxonomists for standard genome sequencing and annotation.</title>
        <authorList>
            <consortium name="The Broad Institute Genomics Platform"/>
            <consortium name="The Broad Institute Genome Sequencing Center for Infectious Disease"/>
            <person name="Wu L."/>
            <person name="Ma J."/>
        </authorList>
    </citation>
    <scope>NUCLEOTIDE SEQUENCE [LARGE SCALE GENOMIC DNA]</scope>
    <source>
        <strain evidence="8 9">JCM 14326</strain>
    </source>
</reference>
<evidence type="ECO:0000256" key="5">
    <source>
        <dbReference type="SAM" id="Coils"/>
    </source>
</evidence>
<dbReference type="InterPro" id="IPR027417">
    <property type="entry name" value="P-loop_NTPase"/>
</dbReference>
<evidence type="ECO:0000313" key="9">
    <source>
        <dbReference type="Proteomes" id="UP001501094"/>
    </source>
</evidence>
<name>A0ABN2NMN2_9MICO</name>
<proteinExistence type="predicted"/>
<feature type="coiled-coil region" evidence="5">
    <location>
        <begin position="448"/>
        <end position="475"/>
    </location>
</feature>
<accession>A0ABN2NMN2</accession>
<dbReference type="SMART" id="SM00490">
    <property type="entry name" value="HELICc"/>
    <property type="match status" value="1"/>
</dbReference>
<dbReference type="PROSITE" id="PS51192">
    <property type="entry name" value="HELICASE_ATP_BIND_1"/>
    <property type="match status" value="1"/>
</dbReference>
<dbReference type="SMART" id="SM00487">
    <property type="entry name" value="DEXDc"/>
    <property type="match status" value="1"/>
</dbReference>
<comment type="caution">
    <text evidence="8">The sequence shown here is derived from an EMBL/GenBank/DDBJ whole genome shotgun (WGS) entry which is preliminary data.</text>
</comment>
<dbReference type="Pfam" id="PF00271">
    <property type="entry name" value="Helicase_C"/>
    <property type="match status" value="1"/>
</dbReference>
<keyword evidence="9" id="KW-1185">Reference proteome</keyword>
<dbReference type="InterPro" id="IPR001650">
    <property type="entry name" value="Helicase_C-like"/>
</dbReference>
<dbReference type="EMBL" id="BAAANL010000012">
    <property type="protein sequence ID" value="GAA1875908.1"/>
    <property type="molecule type" value="Genomic_DNA"/>
</dbReference>
<evidence type="ECO:0000256" key="2">
    <source>
        <dbReference type="ARBA" id="ARBA00022801"/>
    </source>
</evidence>
<evidence type="ECO:0000259" key="6">
    <source>
        <dbReference type="PROSITE" id="PS51192"/>
    </source>
</evidence>
<dbReference type="InterPro" id="IPR049730">
    <property type="entry name" value="SNF2/RAD54-like_C"/>
</dbReference>
<protein>
    <submittedName>
        <fullName evidence="8">Helicase-related protein</fullName>
    </submittedName>
</protein>
<dbReference type="PROSITE" id="PS51194">
    <property type="entry name" value="HELICASE_CTER"/>
    <property type="match status" value="1"/>
</dbReference>
<feature type="domain" description="Helicase C-terminal" evidence="7">
    <location>
        <begin position="498"/>
        <end position="658"/>
    </location>
</feature>
<dbReference type="Pfam" id="PF00176">
    <property type="entry name" value="SNF2-rel_dom"/>
    <property type="match status" value="1"/>
</dbReference>
<dbReference type="InterPro" id="IPR024975">
    <property type="entry name" value="NOV_C"/>
</dbReference>